<dbReference type="EMBL" id="JAUQUB010000001">
    <property type="protein sequence ID" value="MDO7880936.1"/>
    <property type="molecule type" value="Genomic_DNA"/>
</dbReference>
<gene>
    <name evidence="3" type="ORF">Q5716_01715</name>
</gene>
<dbReference type="Gene3D" id="3.20.20.150">
    <property type="entry name" value="Divalent-metal-dependent TIM barrel enzymes"/>
    <property type="match status" value="1"/>
</dbReference>
<keyword evidence="1" id="KW-0119">Carbohydrate metabolism</keyword>
<dbReference type="PANTHER" id="PTHR12110">
    <property type="entry name" value="HYDROXYPYRUVATE ISOMERASE"/>
    <property type="match status" value="1"/>
</dbReference>
<dbReference type="RefSeq" id="WP_305001360.1">
    <property type="nucleotide sequence ID" value="NZ_JAUQUB010000001.1"/>
</dbReference>
<evidence type="ECO:0000313" key="3">
    <source>
        <dbReference type="EMBL" id="MDO7880936.1"/>
    </source>
</evidence>
<dbReference type="SUPFAM" id="SSF51658">
    <property type="entry name" value="Xylose isomerase-like"/>
    <property type="match status" value="1"/>
</dbReference>
<reference evidence="3 4" key="1">
    <citation type="submission" date="2023-07" db="EMBL/GenBank/DDBJ databases">
        <title>Protaetiibacter sp. nov WY-16 isolated from soil.</title>
        <authorList>
            <person name="Liu B."/>
            <person name="Wan Y."/>
        </authorList>
    </citation>
    <scope>NUCLEOTIDE SEQUENCE [LARGE SCALE GENOMIC DNA]</scope>
    <source>
        <strain evidence="3 4">WY-16</strain>
    </source>
</reference>
<comment type="caution">
    <text evidence="3">The sequence shown here is derived from an EMBL/GenBank/DDBJ whole genome shotgun (WGS) entry which is preliminary data.</text>
</comment>
<name>A0ABT9BIS8_9MICO</name>
<accession>A0ABT9BIS8</accession>
<dbReference type="GO" id="GO:0016853">
    <property type="term" value="F:isomerase activity"/>
    <property type="evidence" value="ECO:0007669"/>
    <property type="project" value="UniProtKB-KW"/>
</dbReference>
<keyword evidence="3" id="KW-0413">Isomerase</keyword>
<evidence type="ECO:0000259" key="2">
    <source>
        <dbReference type="Pfam" id="PF01261"/>
    </source>
</evidence>
<dbReference type="InterPro" id="IPR036237">
    <property type="entry name" value="Xyl_isomerase-like_sf"/>
</dbReference>
<keyword evidence="4" id="KW-1185">Reference proteome</keyword>
<evidence type="ECO:0000256" key="1">
    <source>
        <dbReference type="ARBA" id="ARBA00023277"/>
    </source>
</evidence>
<proteinExistence type="predicted"/>
<feature type="domain" description="Xylose isomerase-like TIM barrel" evidence="2">
    <location>
        <begin position="26"/>
        <end position="206"/>
    </location>
</feature>
<dbReference type="PANTHER" id="PTHR12110:SF41">
    <property type="entry name" value="INOSOSE DEHYDRATASE"/>
    <property type="match status" value="1"/>
</dbReference>
<dbReference type="Pfam" id="PF01261">
    <property type="entry name" value="AP_endonuc_2"/>
    <property type="match status" value="1"/>
</dbReference>
<dbReference type="InterPro" id="IPR013022">
    <property type="entry name" value="Xyl_isomerase-like_TIM-brl"/>
</dbReference>
<dbReference type="Proteomes" id="UP001241072">
    <property type="component" value="Unassembled WGS sequence"/>
</dbReference>
<protein>
    <submittedName>
        <fullName evidence="3">Sugar phosphate isomerase/epimerase</fullName>
    </submittedName>
</protein>
<organism evidence="3 4">
    <name type="scientific">Antiquaquibacter soli</name>
    <dbReference type="NCBI Taxonomy" id="3064523"/>
    <lineage>
        <taxon>Bacteria</taxon>
        <taxon>Bacillati</taxon>
        <taxon>Actinomycetota</taxon>
        <taxon>Actinomycetes</taxon>
        <taxon>Micrococcales</taxon>
        <taxon>Microbacteriaceae</taxon>
        <taxon>Antiquaquibacter</taxon>
    </lineage>
</organism>
<sequence length="248" mass="25956">MSAQPLSVQLYSVRDAFAADPAAALARLAEIGFTTVELYGFVDRADEFAALLPPAGLTASSAHASLVGQDVVPVFEAAKKVGVTKIIDPFIPAERWQTSDDVVAIATELNRVSAIAADIGISVGYHNHAWELSTKVDGTTALEALADNLDPAVFLEVDTYWSFVGGVDPVGLLGRLGDRVQFIHVKDGEPTGDTKAQQPAGSGEVPVLDVLAAAPQAVRVVEFDDYAGDVFDGLAASVSFLTSNGESL</sequence>
<dbReference type="InterPro" id="IPR050312">
    <property type="entry name" value="IolE/XylAMocC-like"/>
</dbReference>
<evidence type="ECO:0000313" key="4">
    <source>
        <dbReference type="Proteomes" id="UP001241072"/>
    </source>
</evidence>